<dbReference type="EMBL" id="LWBP01000254">
    <property type="protein sequence ID" value="OQP45728.1"/>
    <property type="molecule type" value="Genomic_DNA"/>
</dbReference>
<keyword evidence="1" id="KW-0732">Signal</keyword>
<keyword evidence="3" id="KW-1185">Reference proteome</keyword>
<organism evidence="2 3">
    <name type="scientific">Niastella populi</name>
    <dbReference type="NCBI Taxonomy" id="550983"/>
    <lineage>
        <taxon>Bacteria</taxon>
        <taxon>Pseudomonadati</taxon>
        <taxon>Bacteroidota</taxon>
        <taxon>Chitinophagia</taxon>
        <taxon>Chitinophagales</taxon>
        <taxon>Chitinophagaceae</taxon>
        <taxon>Niastella</taxon>
    </lineage>
</organism>
<evidence type="ECO:0000313" key="2">
    <source>
        <dbReference type="EMBL" id="OQP45728.1"/>
    </source>
</evidence>
<name>A0A1V9EHV8_9BACT</name>
<comment type="caution">
    <text evidence="2">The sequence shown here is derived from an EMBL/GenBank/DDBJ whole genome shotgun (WGS) entry which is preliminary data.</text>
</comment>
<dbReference type="RefSeq" id="WP_081171448.1">
    <property type="nucleotide sequence ID" value="NZ_LWBP01000254.1"/>
</dbReference>
<evidence type="ECO:0000313" key="3">
    <source>
        <dbReference type="Proteomes" id="UP000192276"/>
    </source>
</evidence>
<sequence>MKKTTVLLLIAAPIVFSACKKSNDSDPENNPSIYELPYDKEGVTANKAFMEAEGRDFVKKVDDLSSNTAIEALENFNRLEAPEIDITVNGFRKITAGSQRIEAINNVLSTLTTEKKSYILSKAFGVYKYNQSTKKWDKTASSDKIEFHFPATENGTTNNTVLTITYKNSGKSHVENSTKYDYVYNSQTGNYDIVEINTEETYELPSELMARMTINSSEVMNLSSIYTYQDDKLPKLINVNLSLGSYAAKFEVNTDNKLAGTKFSFAKGSETLIAWEANSNFSSLSYDNLVNSKDDETLDLFVSANTTFTVGSFTLGGQIDYAMMHNELKTVRDKEPASPDWDTYFGGIDYPDYDDYSSYNEYQKALNEYNAKWEVAYNLYDSAYQKYEKDREAYEKEYYTLLASLLNKHAAVVGVNTKTKKKIAAVTFQLKDDVHQYGNTTVHYYDVEPLLVFGDESKISFEVFGETGFENLIDDVEALLDKFEN</sequence>
<gene>
    <name evidence="2" type="ORF">A4R26_09540</name>
</gene>
<evidence type="ECO:0008006" key="4">
    <source>
        <dbReference type="Google" id="ProtNLM"/>
    </source>
</evidence>
<reference evidence="3" key="1">
    <citation type="submission" date="2016-04" db="EMBL/GenBank/DDBJ databases">
        <authorList>
            <person name="Chen L."/>
            <person name="Zhuang W."/>
            <person name="Wang G."/>
        </authorList>
    </citation>
    <scope>NUCLEOTIDE SEQUENCE [LARGE SCALE GENOMIC DNA]</scope>
    <source>
        <strain evidence="3">208</strain>
    </source>
</reference>
<proteinExistence type="predicted"/>
<feature type="chain" id="PRO_5012619036" description="DUF4270 domain-containing protein" evidence="1">
    <location>
        <begin position="18"/>
        <end position="485"/>
    </location>
</feature>
<dbReference type="Proteomes" id="UP000192276">
    <property type="component" value="Unassembled WGS sequence"/>
</dbReference>
<dbReference type="OrthoDB" id="744748at2"/>
<dbReference type="PROSITE" id="PS51257">
    <property type="entry name" value="PROKAR_LIPOPROTEIN"/>
    <property type="match status" value="1"/>
</dbReference>
<feature type="signal peptide" evidence="1">
    <location>
        <begin position="1"/>
        <end position="17"/>
    </location>
</feature>
<evidence type="ECO:0000256" key="1">
    <source>
        <dbReference type="SAM" id="SignalP"/>
    </source>
</evidence>
<accession>A0A1V9EHV8</accession>
<protein>
    <recommendedName>
        <fullName evidence="4">DUF4270 domain-containing protein</fullName>
    </recommendedName>
</protein>
<dbReference type="AlphaFoldDB" id="A0A1V9EHV8"/>